<feature type="transmembrane region" description="Helical" evidence="1">
    <location>
        <begin position="504"/>
        <end position="523"/>
    </location>
</feature>
<evidence type="ECO:0000256" key="1">
    <source>
        <dbReference type="SAM" id="Phobius"/>
    </source>
</evidence>
<name>A0A2X0MIT1_9BASI</name>
<gene>
    <name evidence="2" type="ORF">BZ3500_MVSOF-1268-A1-R1_CHR12-2G03707</name>
</gene>
<accession>A0A2X0MIT1</accession>
<dbReference type="Gene3D" id="3.40.630.10">
    <property type="entry name" value="Zn peptidases"/>
    <property type="match status" value="1"/>
</dbReference>
<reference evidence="3" key="1">
    <citation type="submission" date="2016-10" db="EMBL/GenBank/DDBJ databases">
        <authorList>
            <person name="Jeantristanb JTB J.-T."/>
            <person name="Ricardo R."/>
        </authorList>
    </citation>
    <scope>NUCLEOTIDE SEQUENCE [LARGE SCALE GENOMIC DNA]</scope>
</reference>
<dbReference type="OrthoDB" id="445301at2759"/>
<keyword evidence="1" id="KW-0472">Membrane</keyword>
<sequence>MSFLARIRSKITSRLYPTTSEASRLRASLIRRQKILTQVRALIPFLQAGLIIVGFLYLFAIPTQGLGRRHYISENALQPGQVNTNWNWADVHIADEYAKQVEAWSALPLQQLIGDLSARRTQELKKAFQKLGYATATQDYVFELGSRNSTLQGTNVYSILQAPKTDGAESLVLGASWLSRALHQDTKEQRVNVRGVASVLALANFLKKYSMWSKDIIFLVSDDYIAGAQAWIDEYHGNQQSNIRAEPLSLTTGPIWAALNLDYPYHSFSHLGLFYEGINGHLANLDFLNSASHITKGMGVPPVLHADVELADLMPSIFYDTPLSFLDNHVVRTYTRAAKTVLHQVALTASGKAQGPEAVFGKYRIDALAMFGVPAEGPYGFHVLETCTDVVIVIDGHSIVESTFRSLNNLLERFHQSFFLYLMTSVDTFVAIGNYLAAPVLICAGMTIMGLNVWEQAGLSVKGERRERFVGKPITIIGLTHAIGFGLFSYVSGLDPMGDLSSRLPPTLVFILLFAPLILSTVFKSRRRKGRAPSSMVLASLSLILGGMTIGVVACLNFGASVLLSFSLCPPLTLVKPRQHPLSERVQQFLVLIFSPPVTWALVRAWKREAADAWARGLLLDWQMMGTWSMPFTFVVVVPLVLQAGTVGLLE</sequence>
<feature type="transmembrane region" description="Helical" evidence="1">
    <location>
        <begin position="535"/>
        <end position="566"/>
    </location>
</feature>
<dbReference type="GO" id="GO:0042765">
    <property type="term" value="C:GPI-anchor transamidase complex"/>
    <property type="evidence" value="ECO:0007669"/>
    <property type="project" value="InterPro"/>
</dbReference>
<feature type="transmembrane region" description="Helical" evidence="1">
    <location>
        <begin position="41"/>
        <end position="60"/>
    </location>
</feature>
<dbReference type="Pfam" id="PF04114">
    <property type="entry name" value="Gaa1"/>
    <property type="match status" value="1"/>
</dbReference>
<keyword evidence="1" id="KW-0812">Transmembrane</keyword>
<feature type="transmembrane region" description="Helical" evidence="1">
    <location>
        <begin position="432"/>
        <end position="454"/>
    </location>
</feature>
<dbReference type="GO" id="GO:0016255">
    <property type="term" value="P:attachment of GPI anchor to protein"/>
    <property type="evidence" value="ECO:0007669"/>
    <property type="project" value="TreeGrafter"/>
</dbReference>
<keyword evidence="3" id="KW-1185">Reference proteome</keyword>
<proteinExistence type="predicted"/>
<dbReference type="Proteomes" id="UP000249723">
    <property type="component" value="Unassembled WGS sequence"/>
</dbReference>
<keyword evidence="1" id="KW-1133">Transmembrane helix</keyword>
<dbReference type="AlphaFoldDB" id="A0A2X0MIT1"/>
<dbReference type="PANTHER" id="PTHR13304">
    <property type="entry name" value="GLYCOSYLPHOSPHATIDYLINOSITOL ANCHOR ATTACHMENT 1 PROTEIN"/>
    <property type="match status" value="1"/>
</dbReference>
<dbReference type="STRING" id="289078.A0A2X0MIT1"/>
<evidence type="ECO:0000313" key="2">
    <source>
        <dbReference type="EMBL" id="SCZ94130.1"/>
    </source>
</evidence>
<dbReference type="PANTHER" id="PTHR13304:SF0">
    <property type="entry name" value="GLYCOSYLPHOSPHATIDYLINOSITOL ANCHOR ATTACHMENT 1 PROTEIN"/>
    <property type="match status" value="1"/>
</dbReference>
<organism evidence="2 3">
    <name type="scientific">Microbotryum saponariae</name>
    <dbReference type="NCBI Taxonomy" id="289078"/>
    <lineage>
        <taxon>Eukaryota</taxon>
        <taxon>Fungi</taxon>
        <taxon>Dikarya</taxon>
        <taxon>Basidiomycota</taxon>
        <taxon>Pucciniomycotina</taxon>
        <taxon>Microbotryomycetes</taxon>
        <taxon>Microbotryales</taxon>
        <taxon>Microbotryaceae</taxon>
        <taxon>Microbotryum</taxon>
    </lineage>
</organism>
<evidence type="ECO:0000313" key="3">
    <source>
        <dbReference type="Proteomes" id="UP000249723"/>
    </source>
</evidence>
<dbReference type="InterPro" id="IPR007246">
    <property type="entry name" value="Gaa1"/>
</dbReference>
<feature type="transmembrane region" description="Helical" evidence="1">
    <location>
        <begin position="474"/>
        <end position="492"/>
    </location>
</feature>
<dbReference type="EMBL" id="FMWP01000052">
    <property type="protein sequence ID" value="SCZ94130.1"/>
    <property type="molecule type" value="Genomic_DNA"/>
</dbReference>
<protein>
    <submittedName>
        <fullName evidence="2">BZ3500_MvSof-1268-A1-R1_Chr12-2g03707 protein</fullName>
    </submittedName>
</protein>
<feature type="transmembrane region" description="Helical" evidence="1">
    <location>
        <begin position="627"/>
        <end position="650"/>
    </location>
</feature>